<name>A0A316KX88_9FLAO</name>
<evidence type="ECO:0000313" key="2">
    <source>
        <dbReference type="EMBL" id="PWL38191.1"/>
    </source>
</evidence>
<feature type="domain" description="Cyclic nucleotide-binding" evidence="1">
    <location>
        <begin position="18"/>
        <end position="139"/>
    </location>
</feature>
<dbReference type="InterPro" id="IPR014710">
    <property type="entry name" value="RmlC-like_jellyroll"/>
</dbReference>
<organism evidence="2 3">
    <name type="scientific">Flagellimonas aquimarina</name>
    <dbReference type="NCBI Taxonomy" id="2201895"/>
    <lineage>
        <taxon>Bacteria</taxon>
        <taxon>Pseudomonadati</taxon>
        <taxon>Bacteroidota</taxon>
        <taxon>Flavobacteriia</taxon>
        <taxon>Flavobacteriales</taxon>
        <taxon>Flavobacteriaceae</taxon>
        <taxon>Flagellimonas</taxon>
    </lineage>
</organism>
<evidence type="ECO:0000313" key="3">
    <source>
        <dbReference type="Proteomes" id="UP000245762"/>
    </source>
</evidence>
<evidence type="ECO:0000259" key="1">
    <source>
        <dbReference type="PROSITE" id="PS50042"/>
    </source>
</evidence>
<sequence length="197" mass="23046">MISFDQPYIQLFYQYVNSFAPVSPASFKEFLPLISVKEVQKNENIIFRGQTARNIYFVCKGILVSQWMDDEANVYVKNFFVEGNLAGSTVSMLTNTPSGFGIECVLDGIVLEMNYQRYKEIIYDHEDLKNYYISNLEQNWIIENERRQISFAAESAKERYMSFLNKYPKLPQRVPQWLIASYLGITPTQLSRIRKDL</sequence>
<protein>
    <submittedName>
        <fullName evidence="2">Crp/Fnr family transcriptional regulator</fullName>
    </submittedName>
</protein>
<dbReference type="OrthoDB" id="663011at2"/>
<proteinExistence type="predicted"/>
<dbReference type="Gene3D" id="2.60.120.10">
    <property type="entry name" value="Jelly Rolls"/>
    <property type="match status" value="1"/>
</dbReference>
<dbReference type="AlphaFoldDB" id="A0A316KX88"/>
<keyword evidence="3" id="KW-1185">Reference proteome</keyword>
<dbReference type="Proteomes" id="UP000245762">
    <property type="component" value="Unassembled WGS sequence"/>
</dbReference>
<accession>A0A316KX88</accession>
<reference evidence="2 3" key="1">
    <citation type="submission" date="2018-05" db="EMBL/GenBank/DDBJ databases">
        <title>Complete genome sequence of Flagellimonas aquimarina ECD12 isolated from seaweed Ecklonia cava.</title>
        <authorList>
            <person name="Choi S."/>
            <person name="Seong C."/>
        </authorList>
    </citation>
    <scope>NUCLEOTIDE SEQUENCE [LARGE SCALE GENOMIC DNA]</scope>
    <source>
        <strain evidence="2 3">ECD12</strain>
    </source>
</reference>
<dbReference type="RefSeq" id="WP_109661940.1">
    <property type="nucleotide sequence ID" value="NZ_QGEG01000002.1"/>
</dbReference>
<dbReference type="InterPro" id="IPR018490">
    <property type="entry name" value="cNMP-bd_dom_sf"/>
</dbReference>
<dbReference type="SUPFAM" id="SSF51206">
    <property type="entry name" value="cAMP-binding domain-like"/>
    <property type="match status" value="1"/>
</dbReference>
<dbReference type="PROSITE" id="PS50042">
    <property type="entry name" value="CNMP_BINDING_3"/>
    <property type="match status" value="1"/>
</dbReference>
<dbReference type="EMBL" id="QGEG01000002">
    <property type="protein sequence ID" value="PWL38191.1"/>
    <property type="molecule type" value="Genomic_DNA"/>
</dbReference>
<comment type="caution">
    <text evidence="2">The sequence shown here is derived from an EMBL/GenBank/DDBJ whole genome shotgun (WGS) entry which is preliminary data.</text>
</comment>
<dbReference type="InterPro" id="IPR000595">
    <property type="entry name" value="cNMP-bd_dom"/>
</dbReference>
<gene>
    <name evidence="2" type="ORF">DKG77_07870</name>
</gene>